<dbReference type="PANTHER" id="PTHR23129">
    <property type="entry name" value="ACYL-COENZYME A DIPHOSPHATASE FITM2"/>
    <property type="match status" value="1"/>
</dbReference>
<sequence>MGPPSSPSPRRSPSPLRSPLSPMGPAPPSMGSAPPSMGPAPPSMGQEDPIEAPKRPGTALSLLFLLNVGLILLWHFLLAVTLAYRYDWPRNAAGAAIGWASWAITYRCWYRYPWSPGPPGLGPPVR</sequence>
<evidence type="ECO:0000256" key="3">
    <source>
        <dbReference type="ARBA" id="ARBA00022824"/>
    </source>
</evidence>
<evidence type="ECO:0000256" key="4">
    <source>
        <dbReference type="ARBA" id="ARBA00022989"/>
    </source>
</evidence>
<dbReference type="GO" id="GO:0034389">
    <property type="term" value="P:lipid droplet organization"/>
    <property type="evidence" value="ECO:0007669"/>
    <property type="project" value="TreeGrafter"/>
</dbReference>
<dbReference type="STRING" id="12930.A0A0Q3UTQ6"/>
<accession>A0A0Q3UTQ6</accession>
<dbReference type="GO" id="GO:0019915">
    <property type="term" value="P:lipid storage"/>
    <property type="evidence" value="ECO:0007669"/>
    <property type="project" value="InterPro"/>
</dbReference>
<feature type="transmembrane region" description="Helical" evidence="7">
    <location>
        <begin position="62"/>
        <end position="86"/>
    </location>
</feature>
<dbReference type="AlphaFoldDB" id="A0A0Q3UTQ6"/>
<dbReference type="GO" id="GO:0008654">
    <property type="term" value="P:phospholipid biosynthetic process"/>
    <property type="evidence" value="ECO:0007669"/>
    <property type="project" value="TreeGrafter"/>
</dbReference>
<feature type="region of interest" description="Disordered" evidence="6">
    <location>
        <begin position="1"/>
        <end position="53"/>
    </location>
</feature>
<evidence type="ECO:0000256" key="5">
    <source>
        <dbReference type="ARBA" id="ARBA00023136"/>
    </source>
</evidence>
<comment type="caution">
    <text evidence="8">The sequence shown here is derived from an EMBL/GenBank/DDBJ whole genome shotgun (WGS) entry which is preliminary data.</text>
</comment>
<keyword evidence="4 7" id="KW-1133">Transmembrane helix</keyword>
<evidence type="ECO:0000256" key="7">
    <source>
        <dbReference type="SAM" id="Phobius"/>
    </source>
</evidence>
<feature type="compositionally biased region" description="Pro residues" evidence="6">
    <location>
        <begin position="1"/>
        <end position="12"/>
    </location>
</feature>
<dbReference type="InterPro" id="IPR019388">
    <property type="entry name" value="FIT"/>
</dbReference>
<dbReference type="EMBL" id="LMAW01001010">
    <property type="protein sequence ID" value="KQK84698.1"/>
    <property type="molecule type" value="Genomic_DNA"/>
</dbReference>
<dbReference type="GO" id="GO:0010945">
    <property type="term" value="F:coenzyme A diphosphatase activity"/>
    <property type="evidence" value="ECO:0007669"/>
    <property type="project" value="InterPro"/>
</dbReference>
<evidence type="ECO:0000313" key="8">
    <source>
        <dbReference type="EMBL" id="KQK84698.1"/>
    </source>
</evidence>
<name>A0A0Q3UTQ6_AMAAE</name>
<dbReference type="Proteomes" id="UP000051836">
    <property type="component" value="Unassembled WGS sequence"/>
</dbReference>
<evidence type="ECO:0000256" key="6">
    <source>
        <dbReference type="SAM" id="MobiDB-lite"/>
    </source>
</evidence>
<proteinExistence type="predicted"/>
<dbReference type="PANTHER" id="PTHR23129:SF3">
    <property type="entry name" value="FAT STORAGE-INDUCING TRANSMEMBRANE PROTEIN 1"/>
    <property type="match status" value="1"/>
</dbReference>
<keyword evidence="2 7" id="KW-0812">Transmembrane</keyword>
<keyword evidence="9" id="KW-1185">Reference proteome</keyword>
<evidence type="ECO:0000313" key="9">
    <source>
        <dbReference type="Proteomes" id="UP000051836"/>
    </source>
</evidence>
<gene>
    <name evidence="8" type="ORF">AAES_46386</name>
</gene>
<evidence type="ECO:0000256" key="2">
    <source>
        <dbReference type="ARBA" id="ARBA00022692"/>
    </source>
</evidence>
<reference evidence="8 9" key="1">
    <citation type="submission" date="2015-10" db="EMBL/GenBank/DDBJ databases">
        <authorList>
            <person name="Gilbert D.G."/>
        </authorList>
    </citation>
    <scope>NUCLEOTIDE SEQUENCE [LARGE SCALE GENOMIC DNA]</scope>
    <source>
        <strain evidence="8">FVVF132</strain>
    </source>
</reference>
<keyword evidence="5 7" id="KW-0472">Membrane</keyword>
<keyword evidence="3" id="KW-0256">Endoplasmic reticulum</keyword>
<organism evidence="8 9">
    <name type="scientific">Amazona aestiva</name>
    <name type="common">Blue-fronted Amazon parrot</name>
    <dbReference type="NCBI Taxonomy" id="12930"/>
    <lineage>
        <taxon>Eukaryota</taxon>
        <taxon>Metazoa</taxon>
        <taxon>Chordata</taxon>
        <taxon>Craniata</taxon>
        <taxon>Vertebrata</taxon>
        <taxon>Euteleostomi</taxon>
        <taxon>Archelosauria</taxon>
        <taxon>Archosauria</taxon>
        <taxon>Dinosauria</taxon>
        <taxon>Saurischia</taxon>
        <taxon>Theropoda</taxon>
        <taxon>Coelurosauria</taxon>
        <taxon>Aves</taxon>
        <taxon>Neognathae</taxon>
        <taxon>Neoaves</taxon>
        <taxon>Telluraves</taxon>
        <taxon>Australaves</taxon>
        <taxon>Psittaciformes</taxon>
        <taxon>Psittacidae</taxon>
        <taxon>Amazona</taxon>
    </lineage>
</organism>
<evidence type="ECO:0000256" key="1">
    <source>
        <dbReference type="ARBA" id="ARBA00004477"/>
    </source>
</evidence>
<protein>
    <submittedName>
        <fullName evidence="8">Uncharacterized protein</fullName>
    </submittedName>
</protein>
<comment type="subcellular location">
    <subcellularLocation>
        <location evidence="1">Endoplasmic reticulum membrane</location>
        <topology evidence="1">Multi-pass membrane protein</topology>
    </subcellularLocation>
</comment>
<dbReference type="GO" id="GO:0005789">
    <property type="term" value="C:endoplasmic reticulum membrane"/>
    <property type="evidence" value="ECO:0007669"/>
    <property type="project" value="UniProtKB-SubCell"/>
</dbReference>